<dbReference type="HOGENOM" id="CLU_127523_2_0_5"/>
<organism evidence="2 3">
    <name type="scientific">Rhodopseudomonas palustris (strain HaA2)</name>
    <dbReference type="NCBI Taxonomy" id="316058"/>
    <lineage>
        <taxon>Bacteria</taxon>
        <taxon>Pseudomonadati</taxon>
        <taxon>Pseudomonadota</taxon>
        <taxon>Alphaproteobacteria</taxon>
        <taxon>Hyphomicrobiales</taxon>
        <taxon>Nitrobacteraceae</taxon>
        <taxon>Rhodopseudomonas</taxon>
    </lineage>
</organism>
<dbReference type="Pfam" id="PF14534">
    <property type="entry name" value="DUF4440"/>
    <property type="match status" value="1"/>
</dbReference>
<dbReference type="EMBL" id="CP000250">
    <property type="protein sequence ID" value="ABD08593.1"/>
    <property type="molecule type" value="Genomic_DNA"/>
</dbReference>
<dbReference type="InterPro" id="IPR032710">
    <property type="entry name" value="NTF2-like_dom_sf"/>
</dbReference>
<dbReference type="Proteomes" id="UP000008809">
    <property type="component" value="Chromosome"/>
</dbReference>
<dbReference type="SUPFAM" id="SSF54427">
    <property type="entry name" value="NTF2-like"/>
    <property type="match status" value="1"/>
</dbReference>
<dbReference type="eggNOG" id="COG4460">
    <property type="taxonomic scope" value="Bacteria"/>
</dbReference>
<evidence type="ECO:0000313" key="3">
    <source>
        <dbReference type="Proteomes" id="UP000008809"/>
    </source>
</evidence>
<proteinExistence type="predicted"/>
<evidence type="ECO:0000313" key="2">
    <source>
        <dbReference type="EMBL" id="ABD08593.1"/>
    </source>
</evidence>
<dbReference type="PIRSF" id="PIRSF029394">
    <property type="entry name" value="UCP029394"/>
    <property type="match status" value="1"/>
</dbReference>
<name>Q2IT67_RHOP2</name>
<dbReference type="OrthoDB" id="8420905at2"/>
<accession>Q2IT67</accession>
<dbReference type="KEGG" id="rpb:RPB_3900"/>
<dbReference type="AlphaFoldDB" id="Q2IT67"/>
<reference evidence="2 3" key="1">
    <citation type="submission" date="2006-01" db="EMBL/GenBank/DDBJ databases">
        <title>Complete sequence of Rhodopseudomonas palustris HaA2.</title>
        <authorList>
            <consortium name="US DOE Joint Genome Institute"/>
            <person name="Copeland A."/>
            <person name="Lucas S."/>
            <person name="Lapidus A."/>
            <person name="Barry K."/>
            <person name="Detter J.C."/>
            <person name="Glavina T."/>
            <person name="Hammon N."/>
            <person name="Israni S."/>
            <person name="Pitluck S."/>
            <person name="Chain P."/>
            <person name="Malfatti S."/>
            <person name="Shin M."/>
            <person name="Vergez L."/>
            <person name="Schmutz J."/>
            <person name="Larimer F."/>
            <person name="Land M."/>
            <person name="Hauser L."/>
            <person name="Pelletier D.A."/>
            <person name="Kyrpides N."/>
            <person name="Anderson I."/>
            <person name="Oda Y."/>
            <person name="Harwood C.S."/>
            <person name="Richardson P."/>
        </authorList>
    </citation>
    <scope>NUCLEOTIDE SEQUENCE [LARGE SCALE GENOMIC DNA]</scope>
    <source>
        <strain evidence="2 3">HaA2</strain>
    </source>
</reference>
<gene>
    <name evidence="2" type="ordered locus">RPB_3900</name>
</gene>
<feature type="domain" description="DUF4440" evidence="1">
    <location>
        <begin position="20"/>
        <end position="99"/>
    </location>
</feature>
<dbReference type="InterPro" id="IPR027843">
    <property type="entry name" value="DUF4440"/>
</dbReference>
<dbReference type="Gene3D" id="3.10.450.50">
    <property type="match status" value="1"/>
</dbReference>
<dbReference type="STRING" id="316058.RPB_3900"/>
<protein>
    <recommendedName>
        <fullName evidence="1">DUF4440 domain-containing protein</fullName>
    </recommendedName>
</protein>
<evidence type="ECO:0000259" key="1">
    <source>
        <dbReference type="Pfam" id="PF14534"/>
    </source>
</evidence>
<keyword evidence="3" id="KW-1185">Reference proteome</keyword>
<dbReference type="InterPro" id="IPR016918">
    <property type="entry name" value="UCP029394"/>
</dbReference>
<sequence length="136" mass="15129">MTTTTPAFAEAVPLEADALHRLLQAWFRAEGTDDPAAIRARFDDGFTMVTPAGKVLTYEQFSGGLPTMRGSRPTLIMQISDVVVRYLDASTALVTYCERQIQDSGTTDRISTALLIARADRPTPMWRHLQETWITP</sequence>
<dbReference type="RefSeq" id="WP_011442777.1">
    <property type="nucleotide sequence ID" value="NC_007778.1"/>
</dbReference>